<dbReference type="Proteomes" id="UP000076858">
    <property type="component" value="Unassembled WGS sequence"/>
</dbReference>
<reference evidence="1 2" key="1">
    <citation type="submission" date="2016-03" db="EMBL/GenBank/DDBJ databases">
        <title>EvidentialGene: Evidence-directed Construction of Genes on Genomes.</title>
        <authorList>
            <person name="Gilbert D.G."/>
            <person name="Choi J.-H."/>
            <person name="Mockaitis K."/>
            <person name="Colbourne J."/>
            <person name="Pfrender M."/>
        </authorList>
    </citation>
    <scope>NUCLEOTIDE SEQUENCE [LARGE SCALE GENOMIC DNA]</scope>
    <source>
        <strain evidence="1 2">Xinb3</strain>
        <tissue evidence="1">Complete organism</tissue>
    </source>
</reference>
<protein>
    <submittedName>
        <fullName evidence="1">Uncharacterized protein</fullName>
    </submittedName>
</protein>
<accession>A0A164VHR4</accession>
<dbReference type="EMBL" id="LRGB01001361">
    <property type="protein sequence ID" value="KZS12334.1"/>
    <property type="molecule type" value="Genomic_DNA"/>
</dbReference>
<evidence type="ECO:0000313" key="2">
    <source>
        <dbReference type="Proteomes" id="UP000076858"/>
    </source>
</evidence>
<keyword evidence="2" id="KW-1185">Reference proteome</keyword>
<name>A0A164VHR4_9CRUS</name>
<gene>
    <name evidence="1" type="ORF">APZ42_022444</name>
</gene>
<organism evidence="1 2">
    <name type="scientific">Daphnia magna</name>
    <dbReference type="NCBI Taxonomy" id="35525"/>
    <lineage>
        <taxon>Eukaryota</taxon>
        <taxon>Metazoa</taxon>
        <taxon>Ecdysozoa</taxon>
        <taxon>Arthropoda</taxon>
        <taxon>Crustacea</taxon>
        <taxon>Branchiopoda</taxon>
        <taxon>Diplostraca</taxon>
        <taxon>Cladocera</taxon>
        <taxon>Anomopoda</taxon>
        <taxon>Daphniidae</taxon>
        <taxon>Daphnia</taxon>
    </lineage>
</organism>
<proteinExistence type="predicted"/>
<dbReference type="AlphaFoldDB" id="A0A164VHR4"/>
<comment type="caution">
    <text evidence="1">The sequence shown here is derived from an EMBL/GenBank/DDBJ whole genome shotgun (WGS) entry which is preliminary data.</text>
</comment>
<sequence>MKDCSKKLFGFRCLRRGDWRKRKREREREKNICTGILRGVSDAKLQLVCIIIIARPR</sequence>
<evidence type="ECO:0000313" key="1">
    <source>
        <dbReference type="EMBL" id="KZS12334.1"/>
    </source>
</evidence>